<name>A0A5J5HR35_9BACI</name>
<comment type="caution">
    <text evidence="1">The sequence shown here is derived from an EMBL/GenBank/DDBJ whole genome shotgun (WGS) entry which is preliminary data.</text>
</comment>
<proteinExistence type="predicted"/>
<accession>A0A5J5HR35</accession>
<dbReference type="EMBL" id="VYKL01000023">
    <property type="protein sequence ID" value="KAA9022280.1"/>
    <property type="molecule type" value="Genomic_DNA"/>
</dbReference>
<dbReference type="RefSeq" id="WP_150440937.1">
    <property type="nucleotide sequence ID" value="NZ_VYKL01000023.1"/>
</dbReference>
<organism evidence="1 2">
    <name type="scientific">Niallia endozanthoxylica</name>
    <dbReference type="NCBI Taxonomy" id="2036016"/>
    <lineage>
        <taxon>Bacteria</taxon>
        <taxon>Bacillati</taxon>
        <taxon>Bacillota</taxon>
        <taxon>Bacilli</taxon>
        <taxon>Bacillales</taxon>
        <taxon>Bacillaceae</taxon>
        <taxon>Niallia</taxon>
    </lineage>
</organism>
<evidence type="ECO:0000313" key="1">
    <source>
        <dbReference type="EMBL" id="KAA9022280.1"/>
    </source>
</evidence>
<dbReference type="AlphaFoldDB" id="A0A5J5HR35"/>
<evidence type="ECO:0000313" key="2">
    <source>
        <dbReference type="Proteomes" id="UP000326671"/>
    </source>
</evidence>
<dbReference type="OrthoDB" id="162144at2"/>
<evidence type="ECO:0008006" key="3">
    <source>
        <dbReference type="Google" id="ProtNLM"/>
    </source>
</evidence>
<sequence length="263" mass="31052">MTSKKSKEKQVEEMIECFKLLPTAKPPLFHYHTVRGNVSAYLWQKKIRPAVLEQLHKTCSICGWQPTIKEEERKLHLHEIEEYDYENMVCHLIDIQLICVKCHAIQHIMRAQAVLTMKQWDDLMQHFIMVNGCSSDVLDDWELIVTKSMQRDKNLMTMPALEERKELTKKTRRYTVASHLPFAEEMANQLLKKGLLHHESFVEKLIEDYTAIKRANKSKNLYRCPKCRNIGKKREYATYTMYEHKVYSTMMGITRISGCIVEK</sequence>
<reference evidence="1 2" key="1">
    <citation type="submission" date="2019-09" db="EMBL/GenBank/DDBJ databases">
        <title>Whole genome sequences of isolates from the Mars Exploration Rovers.</title>
        <authorList>
            <person name="Seuylemezian A."/>
            <person name="Vaishampayan P."/>
        </authorList>
    </citation>
    <scope>NUCLEOTIDE SEQUENCE [LARGE SCALE GENOMIC DNA]</scope>
    <source>
        <strain evidence="1 2">MER_TA_151</strain>
    </source>
</reference>
<dbReference type="Proteomes" id="UP000326671">
    <property type="component" value="Unassembled WGS sequence"/>
</dbReference>
<protein>
    <recommendedName>
        <fullName evidence="3">HNH endonuclease</fullName>
    </recommendedName>
</protein>
<keyword evidence="2" id="KW-1185">Reference proteome</keyword>
<gene>
    <name evidence="1" type="ORF">F4V44_15525</name>
</gene>